<comment type="catalytic activity">
    <reaction evidence="8 11">
        <text>thymidine + ATP = dTMP + ADP + H(+)</text>
        <dbReference type="Rhea" id="RHEA:19129"/>
        <dbReference type="ChEBI" id="CHEBI:15378"/>
        <dbReference type="ChEBI" id="CHEBI:17748"/>
        <dbReference type="ChEBI" id="CHEBI:30616"/>
        <dbReference type="ChEBI" id="CHEBI:63528"/>
        <dbReference type="ChEBI" id="CHEBI:456216"/>
        <dbReference type="EC" id="2.7.1.21"/>
    </reaction>
</comment>
<keyword evidence="3 8" id="KW-0237">DNA synthesis</keyword>
<proteinExistence type="inferred from homology"/>
<keyword evidence="6 8" id="KW-0418">Kinase</keyword>
<evidence type="ECO:0000256" key="12">
    <source>
        <dbReference type="RuleBase" id="RU004165"/>
    </source>
</evidence>
<feature type="binding site" evidence="10">
    <location>
        <position position="178"/>
    </location>
    <ligand>
        <name>substrate</name>
    </ligand>
</feature>
<dbReference type="Gene3D" id="3.30.60.20">
    <property type="match status" value="1"/>
</dbReference>
<dbReference type="GO" id="GO:0005829">
    <property type="term" value="C:cytosol"/>
    <property type="evidence" value="ECO:0007669"/>
    <property type="project" value="TreeGrafter"/>
</dbReference>
<feature type="binding site" evidence="8">
    <location>
        <begin position="87"/>
        <end position="90"/>
    </location>
    <ligand>
        <name>ATP</name>
        <dbReference type="ChEBI" id="CHEBI:30616"/>
    </ligand>
</feature>
<protein>
    <recommendedName>
        <fullName evidence="2 8">Thymidine kinase</fullName>
        <ecNumber evidence="2 8">2.7.1.21</ecNumber>
    </recommendedName>
</protein>
<name>A0A841L2Q0_9SPHN</name>
<keyword evidence="8" id="KW-0862">Zinc</keyword>
<dbReference type="GO" id="GO:0071897">
    <property type="term" value="P:DNA biosynthetic process"/>
    <property type="evidence" value="ECO:0007669"/>
    <property type="project" value="UniProtKB-KW"/>
</dbReference>
<dbReference type="Proteomes" id="UP000538147">
    <property type="component" value="Unassembled WGS sequence"/>
</dbReference>
<sequence length="197" mass="21134">MAKLYFYYASMNAGKSTMLLQASFNYRERGMHTMLFTAGIDDRAGAGVIASRIGIEAAATPFGARTDLFAVVAAEHAAGTVHCVLIDEAQFLGAAQVWQAARIADELGIPVLAYGLRTDFRGRLFEGSQGLLAIADVLSEIKAVCACGRKAIMNLRIDARGRAVAEGAQTEIGGNERYVALCRRHFSAALNLTETNE</sequence>
<dbReference type="HAMAP" id="MF_00124">
    <property type="entry name" value="Thymidine_kinase"/>
    <property type="match status" value="1"/>
</dbReference>
<dbReference type="AlphaFoldDB" id="A0A841L2Q0"/>
<evidence type="ECO:0000256" key="4">
    <source>
        <dbReference type="ARBA" id="ARBA00022679"/>
    </source>
</evidence>
<keyword evidence="7 8" id="KW-0067">ATP-binding</keyword>
<evidence type="ECO:0000256" key="6">
    <source>
        <dbReference type="ARBA" id="ARBA00022777"/>
    </source>
</evidence>
<dbReference type="GO" id="GO:0005524">
    <property type="term" value="F:ATP binding"/>
    <property type="evidence" value="ECO:0007669"/>
    <property type="project" value="UniProtKB-UniRule"/>
</dbReference>
<comment type="subcellular location">
    <subcellularLocation>
        <location evidence="8">Cytoplasm</location>
    </subcellularLocation>
</comment>
<evidence type="ECO:0000256" key="11">
    <source>
        <dbReference type="RuleBase" id="RU000544"/>
    </source>
</evidence>
<comment type="similarity">
    <text evidence="1 8 12">Belongs to the thymidine kinase family.</text>
</comment>
<evidence type="ECO:0000256" key="9">
    <source>
        <dbReference type="PIRSR" id="PIRSR035805-1"/>
    </source>
</evidence>
<keyword evidence="8" id="KW-0479">Metal-binding</keyword>
<keyword evidence="5 8" id="KW-0547">Nucleotide-binding</keyword>
<evidence type="ECO:0000256" key="5">
    <source>
        <dbReference type="ARBA" id="ARBA00022741"/>
    </source>
</evidence>
<keyword evidence="8" id="KW-0963">Cytoplasm</keyword>
<dbReference type="RefSeq" id="WP_184196401.1">
    <property type="nucleotide sequence ID" value="NZ_JACIIV010000006.1"/>
</dbReference>
<evidence type="ECO:0000256" key="7">
    <source>
        <dbReference type="ARBA" id="ARBA00022840"/>
    </source>
</evidence>
<evidence type="ECO:0000313" key="14">
    <source>
        <dbReference type="Proteomes" id="UP000538147"/>
    </source>
</evidence>
<feature type="active site" description="Proton acceptor" evidence="8 9">
    <location>
        <position position="88"/>
    </location>
</feature>
<dbReference type="SUPFAM" id="SSF52540">
    <property type="entry name" value="P-loop containing nucleoside triphosphate hydrolases"/>
    <property type="match status" value="1"/>
</dbReference>
<dbReference type="GO" id="GO:0004797">
    <property type="term" value="F:thymidine kinase activity"/>
    <property type="evidence" value="ECO:0007669"/>
    <property type="project" value="UniProtKB-UniRule"/>
</dbReference>
<dbReference type="InterPro" id="IPR020633">
    <property type="entry name" value="Thymidine_kinase_CS"/>
</dbReference>
<comment type="subunit">
    <text evidence="8">Homotetramer.</text>
</comment>
<evidence type="ECO:0000256" key="2">
    <source>
        <dbReference type="ARBA" id="ARBA00012118"/>
    </source>
</evidence>
<gene>
    <name evidence="8" type="primary">tdk</name>
    <name evidence="13" type="ORF">FHS79_001036</name>
</gene>
<evidence type="ECO:0000313" key="13">
    <source>
        <dbReference type="EMBL" id="MBB6226874.1"/>
    </source>
</evidence>
<dbReference type="PIRSF" id="PIRSF035805">
    <property type="entry name" value="TK_cell"/>
    <property type="match status" value="1"/>
</dbReference>
<accession>A0A841L2Q0</accession>
<dbReference type="GO" id="GO:0046104">
    <property type="term" value="P:thymidine metabolic process"/>
    <property type="evidence" value="ECO:0007669"/>
    <property type="project" value="TreeGrafter"/>
</dbReference>
<dbReference type="PANTHER" id="PTHR11441:SF0">
    <property type="entry name" value="THYMIDINE KINASE, CYTOSOLIC"/>
    <property type="match status" value="1"/>
</dbReference>
<reference evidence="13 14" key="1">
    <citation type="submission" date="2020-08" db="EMBL/GenBank/DDBJ databases">
        <title>Genomic Encyclopedia of Type Strains, Phase IV (KMG-IV): sequencing the most valuable type-strain genomes for metagenomic binning, comparative biology and taxonomic classification.</title>
        <authorList>
            <person name="Goeker M."/>
        </authorList>
    </citation>
    <scope>NUCLEOTIDE SEQUENCE [LARGE SCALE GENOMIC DNA]</scope>
    <source>
        <strain evidence="13 14">DSM 102189</strain>
    </source>
</reference>
<dbReference type="InterPro" id="IPR027417">
    <property type="entry name" value="P-loop_NTPase"/>
</dbReference>
<dbReference type="GO" id="GO:0008270">
    <property type="term" value="F:zinc ion binding"/>
    <property type="evidence" value="ECO:0007669"/>
    <property type="project" value="UniProtKB-UniRule"/>
</dbReference>
<comment type="caution">
    <text evidence="13">The sequence shown here is derived from an EMBL/GenBank/DDBJ whole genome shotgun (WGS) entry which is preliminary data.</text>
</comment>
<feature type="binding site" evidence="8">
    <location>
        <position position="145"/>
    </location>
    <ligand>
        <name>Zn(2+)</name>
        <dbReference type="ChEBI" id="CHEBI:29105"/>
    </ligand>
</feature>
<dbReference type="SUPFAM" id="SSF57716">
    <property type="entry name" value="Glucocorticoid receptor-like (DNA-binding domain)"/>
    <property type="match status" value="1"/>
</dbReference>
<dbReference type="NCBIfam" id="NF003300">
    <property type="entry name" value="PRK04296.1-5"/>
    <property type="match status" value="1"/>
</dbReference>
<keyword evidence="14" id="KW-1185">Reference proteome</keyword>
<dbReference type="EC" id="2.7.1.21" evidence="2 8"/>
<dbReference type="PROSITE" id="PS00603">
    <property type="entry name" value="TK_CELLULAR_TYPE"/>
    <property type="match status" value="1"/>
</dbReference>
<dbReference type="Gene3D" id="3.40.50.300">
    <property type="entry name" value="P-loop containing nucleotide triphosphate hydrolases"/>
    <property type="match status" value="1"/>
</dbReference>
<feature type="binding site" evidence="8">
    <location>
        <position position="147"/>
    </location>
    <ligand>
        <name>Zn(2+)</name>
        <dbReference type="ChEBI" id="CHEBI:29105"/>
    </ligand>
</feature>
<evidence type="ECO:0000256" key="8">
    <source>
        <dbReference type="HAMAP-Rule" id="MF_00124"/>
    </source>
</evidence>
<dbReference type="InterPro" id="IPR001267">
    <property type="entry name" value="Thymidine_kinase"/>
</dbReference>
<feature type="binding site" evidence="8">
    <location>
        <position position="185"/>
    </location>
    <ligand>
        <name>Zn(2+)</name>
        <dbReference type="ChEBI" id="CHEBI:29105"/>
    </ligand>
</feature>
<dbReference type="PANTHER" id="PTHR11441">
    <property type="entry name" value="THYMIDINE KINASE"/>
    <property type="match status" value="1"/>
</dbReference>
<feature type="binding site" evidence="8">
    <location>
        <begin position="9"/>
        <end position="16"/>
    </location>
    <ligand>
        <name>ATP</name>
        <dbReference type="ChEBI" id="CHEBI:30616"/>
    </ligand>
</feature>
<evidence type="ECO:0000256" key="3">
    <source>
        <dbReference type="ARBA" id="ARBA00022634"/>
    </source>
</evidence>
<evidence type="ECO:0000256" key="1">
    <source>
        <dbReference type="ARBA" id="ARBA00007587"/>
    </source>
</evidence>
<organism evidence="13 14">
    <name type="scientific">Polymorphobacter multimanifer</name>
    <dbReference type="NCBI Taxonomy" id="1070431"/>
    <lineage>
        <taxon>Bacteria</taxon>
        <taxon>Pseudomonadati</taxon>
        <taxon>Pseudomonadota</taxon>
        <taxon>Alphaproteobacteria</taxon>
        <taxon>Sphingomonadales</taxon>
        <taxon>Sphingosinicellaceae</taxon>
        <taxon>Polymorphobacter</taxon>
    </lineage>
</organism>
<evidence type="ECO:0000256" key="10">
    <source>
        <dbReference type="PIRSR" id="PIRSR035805-2"/>
    </source>
</evidence>
<feature type="binding site" evidence="8">
    <location>
        <position position="182"/>
    </location>
    <ligand>
        <name>Zn(2+)</name>
        <dbReference type="ChEBI" id="CHEBI:29105"/>
    </ligand>
</feature>
<dbReference type="Pfam" id="PF00265">
    <property type="entry name" value="TK"/>
    <property type="match status" value="1"/>
</dbReference>
<dbReference type="EMBL" id="JACIIV010000006">
    <property type="protein sequence ID" value="MBB6226874.1"/>
    <property type="molecule type" value="Genomic_DNA"/>
</dbReference>
<keyword evidence="4 8" id="KW-0808">Transferase</keyword>